<gene>
    <name evidence="1" type="ORF">ERS852491_00416</name>
</gene>
<protein>
    <submittedName>
        <fullName evidence="1">Uncharacterized protein</fullName>
    </submittedName>
</protein>
<dbReference type="OrthoDB" id="9796949at2"/>
<dbReference type="GeneID" id="93334715"/>
<dbReference type="STRING" id="39482.ERS852491_00416"/>
<accession>A0A173ZER7</accession>
<dbReference type="RefSeq" id="WP_025656968.1">
    <property type="nucleotide sequence ID" value="NZ_BAAACT010000187.1"/>
</dbReference>
<reference evidence="1 2" key="1">
    <citation type="submission" date="2015-09" db="EMBL/GenBank/DDBJ databases">
        <authorList>
            <consortium name="Pathogen Informatics"/>
        </authorList>
    </citation>
    <scope>NUCLEOTIDE SEQUENCE [LARGE SCALE GENOMIC DNA]</scope>
    <source>
        <strain evidence="1 2">2789STDY5834876</strain>
    </source>
</reference>
<sequence length="108" mass="12276">MGMGIGINVHTPDAGKIRGRQEPVACGVWYTSTGTAIPKLIKFQGEDGEIRTLTNLHVLSFEKKNYCGIPTVEYECDAVVDARRYLFHLLYYVEHQKWTVLWKSSQSI</sequence>
<evidence type="ECO:0000313" key="2">
    <source>
        <dbReference type="Proteomes" id="UP000095544"/>
    </source>
</evidence>
<dbReference type="AlphaFoldDB" id="A0A173ZER7"/>
<name>A0A173ZER7_9FIRM</name>
<dbReference type="EMBL" id="CYZU01000002">
    <property type="protein sequence ID" value="CUN74724.1"/>
    <property type="molecule type" value="Genomic_DNA"/>
</dbReference>
<proteinExistence type="predicted"/>
<dbReference type="Proteomes" id="UP000095544">
    <property type="component" value="Unassembled WGS sequence"/>
</dbReference>
<evidence type="ECO:0000313" key="1">
    <source>
        <dbReference type="EMBL" id="CUN74724.1"/>
    </source>
</evidence>
<organism evidence="1 2">
    <name type="scientific">Faecalicatena contorta</name>
    <dbReference type="NCBI Taxonomy" id="39482"/>
    <lineage>
        <taxon>Bacteria</taxon>
        <taxon>Bacillati</taxon>
        <taxon>Bacillota</taxon>
        <taxon>Clostridia</taxon>
        <taxon>Lachnospirales</taxon>
        <taxon>Lachnospiraceae</taxon>
        <taxon>Faecalicatena</taxon>
    </lineage>
</organism>